<dbReference type="EMBL" id="JARBDR010000141">
    <property type="protein sequence ID" value="KAJ8320523.1"/>
    <property type="molecule type" value="Genomic_DNA"/>
</dbReference>
<feature type="compositionally biased region" description="Low complexity" evidence="1">
    <location>
        <begin position="286"/>
        <end position="306"/>
    </location>
</feature>
<protein>
    <recommendedName>
        <fullName evidence="2">BLOC-2 complex member HPS3 N-terminal domain-containing protein</fullName>
    </recommendedName>
</protein>
<organism evidence="3 4">
    <name type="scientific">Tegillarca granosa</name>
    <name type="common">Malaysian cockle</name>
    <name type="synonym">Anadara granosa</name>
    <dbReference type="NCBI Taxonomy" id="220873"/>
    <lineage>
        <taxon>Eukaryota</taxon>
        <taxon>Metazoa</taxon>
        <taxon>Spiralia</taxon>
        <taxon>Lophotrochozoa</taxon>
        <taxon>Mollusca</taxon>
        <taxon>Bivalvia</taxon>
        <taxon>Autobranchia</taxon>
        <taxon>Pteriomorphia</taxon>
        <taxon>Arcoida</taxon>
        <taxon>Arcoidea</taxon>
        <taxon>Arcidae</taxon>
        <taxon>Tegillarca</taxon>
    </lineage>
</organism>
<keyword evidence="4" id="KW-1185">Reference proteome</keyword>
<evidence type="ECO:0000259" key="2">
    <source>
        <dbReference type="Pfam" id="PF14761"/>
    </source>
</evidence>
<feature type="domain" description="BLOC-2 complex member HPS3 N-terminal" evidence="2">
    <location>
        <begin position="4"/>
        <end position="225"/>
    </location>
</feature>
<dbReference type="InterPro" id="IPR029437">
    <property type="entry name" value="HPS3_N"/>
</dbReference>
<proteinExistence type="predicted"/>
<feature type="compositionally biased region" description="Low complexity" evidence="1">
    <location>
        <begin position="251"/>
        <end position="274"/>
    </location>
</feature>
<name>A0ABQ9FTD9_TEGGR</name>
<evidence type="ECO:0000313" key="4">
    <source>
        <dbReference type="Proteomes" id="UP001217089"/>
    </source>
</evidence>
<dbReference type="PANTHER" id="PTHR28633">
    <property type="entry name" value="HERMANSKY-PUDLAK SYNDROME 3 PROTEIN"/>
    <property type="match status" value="1"/>
</dbReference>
<feature type="region of interest" description="Disordered" evidence="1">
    <location>
        <begin position="251"/>
        <end position="306"/>
    </location>
</feature>
<comment type="caution">
    <text evidence="3">The sequence shown here is derived from an EMBL/GenBank/DDBJ whole genome shotgun (WGS) entry which is preliminary data.</text>
</comment>
<dbReference type="Proteomes" id="UP001217089">
    <property type="component" value="Unassembled WGS sequence"/>
</dbReference>
<dbReference type="InterPro" id="IPR017216">
    <property type="entry name" value="HPS3"/>
</dbReference>
<dbReference type="Pfam" id="PF14761">
    <property type="entry name" value="HPS3_N"/>
    <property type="match status" value="2"/>
</dbReference>
<evidence type="ECO:0000256" key="1">
    <source>
        <dbReference type="SAM" id="MobiDB-lite"/>
    </source>
</evidence>
<accession>A0ABQ9FTD9</accession>
<reference evidence="3 4" key="1">
    <citation type="submission" date="2022-12" db="EMBL/GenBank/DDBJ databases">
        <title>Chromosome-level genome of Tegillarca granosa.</title>
        <authorList>
            <person name="Kim J."/>
        </authorList>
    </citation>
    <scope>NUCLEOTIDE SEQUENCE [LARGE SCALE GENOMIC DNA]</scope>
    <source>
        <strain evidence="3">Teg-2019</strain>
        <tissue evidence="3">Adductor muscle</tissue>
    </source>
</reference>
<gene>
    <name evidence="3" type="ORF">KUTeg_002110</name>
</gene>
<evidence type="ECO:0000313" key="3">
    <source>
        <dbReference type="EMBL" id="KAJ8320523.1"/>
    </source>
</evidence>
<sequence>MVRVLKCHHFKSQNVVPVDGEPVSVYACQKWVFVATENFLVEVFQVDDRESKYFKLSSFNTEANVHQILFNPTGNYIVTVECKTSRKQEFYSARVYLNWQYATKQTSKRLFVRPAGSDHGVRASSVNSEQLQIIDIPCKIKVNSIATCSQTGNVAIATGEVTKIYHLVEKTVANTDKTYHDVVLFLELQWGFFIEKICICEEYISVLSEGQVQVVRVLYSDKQDNLSDFSGPRQINSENLRSLYRRSSSSVINRGSSSASLRSNQSSTSETASSGNDKTLKAGSRSSATASPALSNSSLSKSTVNDSSNFIQDDEHFVYWNFEDFGEPENYTSNRKQIAGKELPKTVILKQLSEFSNRDLLLADTPQIKDLRGGVHSTMGDVHIINLLYKRRPLSDSEWKFMCLKADLEPSIYPVVHHYTQQVIVVLLIVLDSDLLHIITKTGLETYTARCTAGAIHNTQVFDNIHKTFPPADLEICLCGVHPFMGARDIALTDKHVILLSKMDDSSRKSNSDWSLYALEKSPVADLYRDMARL</sequence>
<dbReference type="PANTHER" id="PTHR28633:SF1">
    <property type="entry name" value="BLOC-2 COMPLEX MEMBER HPS3"/>
    <property type="match status" value="1"/>
</dbReference>
<feature type="domain" description="BLOC-2 complex member HPS3 N-terminal" evidence="2">
    <location>
        <begin position="429"/>
        <end position="510"/>
    </location>
</feature>